<dbReference type="Pfam" id="PF00899">
    <property type="entry name" value="ThiF"/>
    <property type="match status" value="1"/>
</dbReference>
<evidence type="ECO:0000313" key="3">
    <source>
        <dbReference type="Proteomes" id="UP001165085"/>
    </source>
</evidence>
<dbReference type="FunFam" id="3.40.50.720:FF:000449">
    <property type="entry name" value="Ubiquitin-activating enzyme (E1), putative"/>
    <property type="match status" value="1"/>
</dbReference>
<organism evidence="2 3">
    <name type="scientific">Triparma strigata</name>
    <dbReference type="NCBI Taxonomy" id="1606541"/>
    <lineage>
        <taxon>Eukaryota</taxon>
        <taxon>Sar</taxon>
        <taxon>Stramenopiles</taxon>
        <taxon>Ochrophyta</taxon>
        <taxon>Bolidophyceae</taxon>
        <taxon>Parmales</taxon>
        <taxon>Triparmaceae</taxon>
        <taxon>Triparma</taxon>
    </lineage>
</organism>
<dbReference type="InterPro" id="IPR000594">
    <property type="entry name" value="ThiF_NAD_FAD-bd"/>
</dbReference>
<dbReference type="GO" id="GO:0061504">
    <property type="term" value="P:cyclic threonylcarbamoyladenosine biosynthetic process"/>
    <property type="evidence" value="ECO:0007669"/>
    <property type="project" value="TreeGrafter"/>
</dbReference>
<accession>A0A9W7AV40</accession>
<dbReference type="GO" id="GO:0008641">
    <property type="term" value="F:ubiquitin-like modifier activating enzyme activity"/>
    <property type="evidence" value="ECO:0007669"/>
    <property type="project" value="InterPro"/>
</dbReference>
<dbReference type="OrthoDB" id="10265862at2759"/>
<gene>
    <name evidence="2" type="ORF">TrST_g675</name>
</gene>
<dbReference type="InterPro" id="IPR035985">
    <property type="entry name" value="Ubiquitin-activating_enz"/>
</dbReference>
<comment type="caution">
    <text evidence="2">The sequence shown here is derived from an EMBL/GenBank/DDBJ whole genome shotgun (WGS) entry which is preliminary data.</text>
</comment>
<dbReference type="PANTHER" id="PTHR43267:SF2">
    <property type="entry name" value="TRNA THREONYLCARBAMOYLADENOSINE DEHYDRATASE 1-RELATED"/>
    <property type="match status" value="1"/>
</dbReference>
<protein>
    <recommendedName>
        <fullName evidence="1">THIF-type NAD/FAD binding fold domain-containing protein</fullName>
    </recommendedName>
</protein>
<reference evidence="3" key="1">
    <citation type="journal article" date="2023" name="Commun. Biol.">
        <title>Genome analysis of Parmales, the sister group of diatoms, reveals the evolutionary specialization of diatoms from phago-mixotrophs to photoautotrophs.</title>
        <authorList>
            <person name="Ban H."/>
            <person name="Sato S."/>
            <person name="Yoshikawa S."/>
            <person name="Yamada K."/>
            <person name="Nakamura Y."/>
            <person name="Ichinomiya M."/>
            <person name="Sato N."/>
            <person name="Blanc-Mathieu R."/>
            <person name="Endo H."/>
            <person name="Kuwata A."/>
            <person name="Ogata H."/>
        </authorList>
    </citation>
    <scope>NUCLEOTIDE SEQUENCE [LARGE SCALE GENOMIC DNA]</scope>
    <source>
        <strain evidence="3">NIES 3701</strain>
    </source>
</reference>
<name>A0A9W7AV40_9STRA</name>
<dbReference type="EMBL" id="BRXY01000183">
    <property type="protein sequence ID" value="GMH74919.1"/>
    <property type="molecule type" value="Genomic_DNA"/>
</dbReference>
<evidence type="ECO:0000259" key="1">
    <source>
        <dbReference type="Pfam" id="PF00899"/>
    </source>
</evidence>
<dbReference type="SUPFAM" id="SSF69572">
    <property type="entry name" value="Activating enzymes of the ubiquitin-like proteins"/>
    <property type="match status" value="1"/>
</dbReference>
<dbReference type="AlphaFoldDB" id="A0A9W7AV40"/>
<proteinExistence type="predicted"/>
<dbReference type="GO" id="GO:0061503">
    <property type="term" value="F:tRNA threonylcarbamoyladenosine dehydratase"/>
    <property type="evidence" value="ECO:0007669"/>
    <property type="project" value="TreeGrafter"/>
</dbReference>
<dbReference type="Gene3D" id="3.40.50.720">
    <property type="entry name" value="NAD(P)-binding Rossmann-like Domain"/>
    <property type="match status" value="1"/>
</dbReference>
<keyword evidence="3" id="KW-1185">Reference proteome</keyword>
<dbReference type="InterPro" id="IPR045886">
    <property type="entry name" value="ThiF/MoeB/HesA"/>
</dbReference>
<feature type="domain" description="THIF-type NAD/FAD binding fold" evidence="1">
    <location>
        <begin position="87"/>
        <end position="243"/>
    </location>
</feature>
<evidence type="ECO:0000313" key="2">
    <source>
        <dbReference type="EMBL" id="GMH74919.1"/>
    </source>
</evidence>
<dbReference type="Proteomes" id="UP001165085">
    <property type="component" value="Unassembled WGS sequence"/>
</dbReference>
<sequence>MSSARSEIAAFACGAAITAALGLYLNMKLSSSFELNRKVHDEDLKPSSLPSASGTAFGTDFSPISAPEQPTKAIPKLSEEFRLEQLSRNVLFFGEEGMKKIRNSTVVVVGLGGVGSHAAHLLARSGVEKLILMDFDQVTLSSTNRHATATLRDVGTPKVAAVKRFLADAVPNCEVILVNEMFNTEAAARVFDGHGKIDFVVDAIDDIPTKAQLVKACIDRKIPFLSSMGAACKADPTRMHIGDLRSAVRDALATKLRWHLKKLKVSIDDPLIRILYSSEKVVAELAPLTEEQKKEPKAFGTVENMRIRVLPVVGTMPAIMGMAISSFVLCELGEKPFNPTAAERLGKQVRHRMLQHIKNREGEVKEQIEKGTAVEGAVHGVEVDTDDVEYLMAELWRNRCLISGDRLGTSLELIKWDATKKATLSNLVLMSAKGMKEFAKVGKEGLKAEVVEQIERRLSLAREVEGRDEFKISSFS</sequence>
<dbReference type="PANTHER" id="PTHR43267">
    <property type="entry name" value="TRNA THREONYLCARBAMOYLADENOSINE DEHYDRATASE"/>
    <property type="match status" value="1"/>
</dbReference>